<dbReference type="SUPFAM" id="SSF51621">
    <property type="entry name" value="Phosphoenolpyruvate/pyruvate domain"/>
    <property type="match status" value="1"/>
</dbReference>
<dbReference type="InterPro" id="IPR040442">
    <property type="entry name" value="Pyrv_kinase-like_dom_sf"/>
</dbReference>
<feature type="binding site" evidence="4">
    <location>
        <position position="122"/>
    </location>
    <ligand>
        <name>substrate</name>
    </ligand>
</feature>
<keyword evidence="3 5" id="KW-0460">Magnesium</keyword>
<feature type="binding site" evidence="5">
    <location>
        <position position="148"/>
    </location>
    <ligand>
        <name>Mg(2+)</name>
        <dbReference type="ChEBI" id="CHEBI:18420"/>
    </ligand>
</feature>
<sequence>MTDTTDPIASLRVARSFLFVPGNRPERFDKAAAAGADVVIIDLEDAVDPEDKDAAREHIAGWLAAGKHAVLRINAAATPWHTDDVELAARHGAPVMLAKASSADEVIRVAQATAAPVLPLIETARGILAAPAIAQVPGVARLGFGAIDFAVEIGADPDDHEALLFARSMLVTASAAAGVADPIDGVTTALRDVEKLVADVGYAARIGLTGKLCIHPAQVATVHACLAPSDTEITWARSIVAAAGTDSSAVAVDGHMVDPPVVARAQRILASAPLTESPGPEDSA</sequence>
<keyword evidence="2 5" id="KW-0479">Metal-binding</keyword>
<name>A0A846WJ72_9ACTN</name>
<evidence type="ECO:0000256" key="2">
    <source>
        <dbReference type="ARBA" id="ARBA00022723"/>
    </source>
</evidence>
<comment type="caution">
    <text evidence="7">The sequence shown here is derived from an EMBL/GenBank/DDBJ whole genome shotgun (WGS) entry which is preliminary data.</text>
</comment>
<protein>
    <submittedName>
        <fullName evidence="7">CoA ester lyase</fullName>
    </submittedName>
</protein>
<dbReference type="GO" id="GO:0006107">
    <property type="term" value="P:oxaloacetate metabolic process"/>
    <property type="evidence" value="ECO:0007669"/>
    <property type="project" value="TreeGrafter"/>
</dbReference>
<dbReference type="RefSeq" id="WP_006369727.1">
    <property type="nucleotide sequence ID" value="NZ_JAAXPC010000004.1"/>
</dbReference>
<accession>A0A846WJ72</accession>
<evidence type="ECO:0000313" key="8">
    <source>
        <dbReference type="Proteomes" id="UP000563898"/>
    </source>
</evidence>
<dbReference type="AlphaFoldDB" id="A0A846WJ72"/>
<dbReference type="Pfam" id="PF03328">
    <property type="entry name" value="HpcH_HpaI"/>
    <property type="match status" value="1"/>
</dbReference>
<evidence type="ECO:0000259" key="6">
    <source>
        <dbReference type="Pfam" id="PF03328"/>
    </source>
</evidence>
<dbReference type="GO" id="GO:0000287">
    <property type="term" value="F:magnesium ion binding"/>
    <property type="evidence" value="ECO:0007669"/>
    <property type="project" value="TreeGrafter"/>
</dbReference>
<dbReference type="InterPro" id="IPR011206">
    <property type="entry name" value="Citrate_lyase_beta/mcl1/mcl2"/>
</dbReference>
<gene>
    <name evidence="7" type="ORF">HGA05_08345</name>
</gene>
<evidence type="ECO:0000256" key="5">
    <source>
        <dbReference type="PIRSR" id="PIRSR015582-2"/>
    </source>
</evidence>
<organism evidence="7 8">
    <name type="scientific">Gordonia polyisoprenivorans</name>
    <dbReference type="NCBI Taxonomy" id="84595"/>
    <lineage>
        <taxon>Bacteria</taxon>
        <taxon>Bacillati</taxon>
        <taxon>Actinomycetota</taxon>
        <taxon>Actinomycetes</taxon>
        <taxon>Mycobacteriales</taxon>
        <taxon>Gordoniaceae</taxon>
        <taxon>Gordonia</taxon>
    </lineage>
</organism>
<dbReference type="EMBL" id="JAAXPC010000004">
    <property type="protein sequence ID" value="NKY01578.1"/>
    <property type="molecule type" value="Genomic_DNA"/>
</dbReference>
<comment type="cofactor">
    <cofactor evidence="1">
        <name>Mg(2+)</name>
        <dbReference type="ChEBI" id="CHEBI:18420"/>
    </cofactor>
</comment>
<dbReference type="PIRSF" id="PIRSF015582">
    <property type="entry name" value="Cit_lyase_B"/>
    <property type="match status" value="1"/>
</dbReference>
<evidence type="ECO:0000256" key="3">
    <source>
        <dbReference type="ARBA" id="ARBA00022842"/>
    </source>
</evidence>
<dbReference type="PANTHER" id="PTHR32308:SF10">
    <property type="entry name" value="CITRATE LYASE SUBUNIT BETA"/>
    <property type="match status" value="1"/>
</dbReference>
<evidence type="ECO:0000313" key="7">
    <source>
        <dbReference type="EMBL" id="NKY01578.1"/>
    </source>
</evidence>
<feature type="domain" description="HpcH/HpaI aldolase/citrate lyase" evidence="6">
    <location>
        <begin position="15"/>
        <end position="216"/>
    </location>
</feature>
<dbReference type="InterPro" id="IPR005000">
    <property type="entry name" value="Aldolase/citrate-lyase_domain"/>
</dbReference>
<evidence type="ECO:0000256" key="4">
    <source>
        <dbReference type="PIRSR" id="PIRSR015582-1"/>
    </source>
</evidence>
<dbReference type="InterPro" id="IPR015813">
    <property type="entry name" value="Pyrv/PenolPyrv_kinase-like_dom"/>
</dbReference>
<keyword evidence="7" id="KW-0456">Lyase</keyword>
<dbReference type="PANTHER" id="PTHR32308">
    <property type="entry name" value="LYASE BETA SUBUNIT, PUTATIVE (AFU_ORTHOLOGUE AFUA_4G13030)-RELATED"/>
    <property type="match status" value="1"/>
</dbReference>
<dbReference type="GO" id="GO:0016829">
    <property type="term" value="F:lyase activity"/>
    <property type="evidence" value="ECO:0007669"/>
    <property type="project" value="UniProtKB-KW"/>
</dbReference>
<dbReference type="Gene3D" id="3.20.20.60">
    <property type="entry name" value="Phosphoenolpyruvate-binding domains"/>
    <property type="match status" value="1"/>
</dbReference>
<evidence type="ECO:0000256" key="1">
    <source>
        <dbReference type="ARBA" id="ARBA00001946"/>
    </source>
</evidence>
<feature type="binding site" evidence="5">
    <location>
        <position position="122"/>
    </location>
    <ligand>
        <name>Mg(2+)</name>
        <dbReference type="ChEBI" id="CHEBI:18420"/>
    </ligand>
</feature>
<feature type="binding site" evidence="4">
    <location>
        <position position="72"/>
    </location>
    <ligand>
        <name>substrate</name>
    </ligand>
</feature>
<proteinExistence type="predicted"/>
<reference evidence="7 8" key="1">
    <citation type="submission" date="2020-04" db="EMBL/GenBank/DDBJ databases">
        <title>MicrobeNet Type strains.</title>
        <authorList>
            <person name="Nicholson A.C."/>
        </authorList>
    </citation>
    <scope>NUCLEOTIDE SEQUENCE [LARGE SCALE GENOMIC DNA]</scope>
    <source>
        <strain evidence="7 8">ATCC BAA-14</strain>
    </source>
</reference>
<dbReference type="Proteomes" id="UP000563898">
    <property type="component" value="Unassembled WGS sequence"/>
</dbReference>